<evidence type="ECO:0000259" key="6">
    <source>
        <dbReference type="Pfam" id="PF03755"/>
    </source>
</evidence>
<comment type="similarity">
    <text evidence="5">Belongs to the YicC/YloC family.</text>
</comment>
<dbReference type="Pfam" id="PF03755">
    <property type="entry name" value="YicC-like_N"/>
    <property type="match status" value="1"/>
</dbReference>
<evidence type="ECO:0000256" key="5">
    <source>
        <dbReference type="ARBA" id="ARBA00035648"/>
    </source>
</evidence>
<dbReference type="PANTHER" id="PTHR30636">
    <property type="entry name" value="UPF0701 PROTEIN YICC"/>
    <property type="match status" value="1"/>
</dbReference>
<evidence type="ECO:0000313" key="8">
    <source>
        <dbReference type="EMBL" id="BCJ90850.1"/>
    </source>
</evidence>
<evidence type="ECO:0000256" key="1">
    <source>
        <dbReference type="ARBA" id="ARBA00001968"/>
    </source>
</evidence>
<dbReference type="GO" id="GO:0004521">
    <property type="term" value="F:RNA endonuclease activity"/>
    <property type="evidence" value="ECO:0007669"/>
    <property type="project" value="InterPro"/>
</dbReference>
<dbReference type="Proteomes" id="UP000515317">
    <property type="component" value="Chromosome"/>
</dbReference>
<dbReference type="RefSeq" id="WP_222877449.1">
    <property type="nucleotide sequence ID" value="NZ_AP023361.1"/>
</dbReference>
<protein>
    <recommendedName>
        <fullName evidence="10">YicC family protein</fullName>
    </recommendedName>
</protein>
<dbReference type="Pfam" id="PF08340">
    <property type="entry name" value="YicC-like_C"/>
    <property type="match status" value="1"/>
</dbReference>
<dbReference type="PANTHER" id="PTHR30636:SF3">
    <property type="entry name" value="UPF0701 PROTEIN YICC"/>
    <property type="match status" value="1"/>
</dbReference>
<keyword evidence="3" id="KW-0255">Endonuclease</keyword>
<name>A0A6S6QV43_9HYPH</name>
<evidence type="ECO:0000256" key="3">
    <source>
        <dbReference type="ARBA" id="ARBA00022759"/>
    </source>
</evidence>
<dbReference type="InterPro" id="IPR005229">
    <property type="entry name" value="YicC/YloC-like"/>
</dbReference>
<dbReference type="EMBL" id="AP023361">
    <property type="protein sequence ID" value="BCJ90850.1"/>
    <property type="molecule type" value="Genomic_DNA"/>
</dbReference>
<feature type="domain" description="Endoribonuclease YicC-like C-terminal" evidence="7">
    <location>
        <begin position="176"/>
        <end position="295"/>
    </location>
</feature>
<keyword evidence="4" id="KW-0378">Hydrolase</keyword>
<dbReference type="NCBIfam" id="TIGR00255">
    <property type="entry name" value="YicC/YloC family endoribonuclease"/>
    <property type="match status" value="1"/>
</dbReference>
<evidence type="ECO:0000256" key="2">
    <source>
        <dbReference type="ARBA" id="ARBA00022722"/>
    </source>
</evidence>
<comment type="cofactor">
    <cofactor evidence="1">
        <name>a divalent metal cation</name>
        <dbReference type="ChEBI" id="CHEBI:60240"/>
    </cofactor>
</comment>
<dbReference type="InterPro" id="IPR013551">
    <property type="entry name" value="YicC-like_C"/>
</dbReference>
<dbReference type="KEGG" id="tso:IZ6_15850"/>
<evidence type="ECO:0000259" key="7">
    <source>
        <dbReference type="Pfam" id="PF08340"/>
    </source>
</evidence>
<dbReference type="AlphaFoldDB" id="A0A6S6QV43"/>
<evidence type="ECO:0008006" key="10">
    <source>
        <dbReference type="Google" id="ProtNLM"/>
    </source>
</evidence>
<feature type="domain" description="Endoribonuclease YicC-like N-terminal" evidence="6">
    <location>
        <begin position="4"/>
        <end position="158"/>
    </location>
</feature>
<keyword evidence="2" id="KW-0540">Nuclease</keyword>
<dbReference type="GO" id="GO:0016787">
    <property type="term" value="F:hydrolase activity"/>
    <property type="evidence" value="ECO:0007669"/>
    <property type="project" value="UniProtKB-KW"/>
</dbReference>
<organism evidence="8 9">
    <name type="scientific">Terrihabitans soli</name>
    <dbReference type="NCBI Taxonomy" id="708113"/>
    <lineage>
        <taxon>Bacteria</taxon>
        <taxon>Pseudomonadati</taxon>
        <taxon>Pseudomonadota</taxon>
        <taxon>Alphaproteobacteria</taxon>
        <taxon>Hyphomicrobiales</taxon>
        <taxon>Terrihabitans</taxon>
    </lineage>
</organism>
<sequence length="295" mass="32012">MGLASMTGFARADGAMAGLRWTWEVKTVNGRGLDVRVRVPPGFDALEASARAAISARLVRGTCNANLTVSREGGQPLVKINEPVLDSLVAALDVLKKRVDATPPSLDGLLAVKGVVEISEPEPDEAARAAEQEAMLKTLSKALDQLEAVRRAEGDALERVLNERLETIEKLTKQVEAHPARTPEAIKERLKEQVAALIGAAPMLDADRLHQEAVLLATKADVREELDRLYAHVAAARTLLKEGKAVGRRLDFLAQEFGRESNTLVSKSNHVNLTAAGLELKTVVEQFREQVQNVE</sequence>
<gene>
    <name evidence="8" type="ORF">IZ6_15850</name>
</gene>
<accession>A0A6S6QV43</accession>
<dbReference type="InterPro" id="IPR013527">
    <property type="entry name" value="YicC-like_N"/>
</dbReference>
<evidence type="ECO:0000256" key="4">
    <source>
        <dbReference type="ARBA" id="ARBA00022801"/>
    </source>
</evidence>
<reference evidence="8 9" key="1">
    <citation type="submission" date="2020-08" db="EMBL/GenBank/DDBJ databases">
        <title>Genome sequence of Rhizobiales bacterium strain IZ6.</title>
        <authorList>
            <person name="Nakai R."/>
            <person name="Naganuma T."/>
        </authorList>
    </citation>
    <scope>NUCLEOTIDE SEQUENCE [LARGE SCALE GENOMIC DNA]</scope>
    <source>
        <strain evidence="8 9">IZ6</strain>
    </source>
</reference>
<keyword evidence="9" id="KW-1185">Reference proteome</keyword>
<proteinExistence type="inferred from homology"/>
<evidence type="ECO:0000313" key="9">
    <source>
        <dbReference type="Proteomes" id="UP000515317"/>
    </source>
</evidence>